<protein>
    <submittedName>
        <fullName evidence="1">Archaeal atpase family protein</fullName>
    </submittedName>
</protein>
<organism evidence="1 2">
    <name type="scientific">Lasius niger</name>
    <name type="common">Black garden ant</name>
    <dbReference type="NCBI Taxonomy" id="67767"/>
    <lineage>
        <taxon>Eukaryota</taxon>
        <taxon>Metazoa</taxon>
        <taxon>Ecdysozoa</taxon>
        <taxon>Arthropoda</taxon>
        <taxon>Hexapoda</taxon>
        <taxon>Insecta</taxon>
        <taxon>Pterygota</taxon>
        <taxon>Neoptera</taxon>
        <taxon>Endopterygota</taxon>
        <taxon>Hymenoptera</taxon>
        <taxon>Apocrita</taxon>
        <taxon>Aculeata</taxon>
        <taxon>Formicoidea</taxon>
        <taxon>Formicidae</taxon>
        <taxon>Formicinae</taxon>
        <taxon>Lasius</taxon>
        <taxon>Lasius</taxon>
    </lineage>
</organism>
<gene>
    <name evidence="1" type="ORF">RF55_11376</name>
</gene>
<name>A0A0J7KFH0_LASNI</name>
<comment type="caution">
    <text evidence="1">The sequence shown here is derived from an EMBL/GenBank/DDBJ whole genome shotgun (WGS) entry which is preliminary data.</text>
</comment>
<accession>A0A0J7KFH0</accession>
<evidence type="ECO:0000313" key="2">
    <source>
        <dbReference type="Proteomes" id="UP000036403"/>
    </source>
</evidence>
<sequence length="84" mass="9533">MSLSVWTAKRIKVARFIQDIHTIRNDPFFQHSSTQLLFSTTAFSLAVPQGETVFASIPTSRRFPLAISHTLLMYAKYGSILLPY</sequence>
<dbReference type="Proteomes" id="UP000036403">
    <property type="component" value="Unassembled WGS sequence"/>
</dbReference>
<keyword evidence="2" id="KW-1185">Reference proteome</keyword>
<reference evidence="1 2" key="1">
    <citation type="submission" date="2015-04" db="EMBL/GenBank/DDBJ databases">
        <title>Lasius niger genome sequencing.</title>
        <authorList>
            <person name="Konorov E.A."/>
            <person name="Nikitin M.A."/>
            <person name="Kirill M.V."/>
            <person name="Chang P."/>
        </authorList>
    </citation>
    <scope>NUCLEOTIDE SEQUENCE [LARGE SCALE GENOMIC DNA]</scope>
    <source>
        <tissue evidence="1">Whole</tissue>
    </source>
</reference>
<proteinExistence type="predicted"/>
<dbReference type="EMBL" id="LBMM01008237">
    <property type="protein sequence ID" value="KMQ89032.1"/>
    <property type="molecule type" value="Genomic_DNA"/>
</dbReference>
<dbReference type="PaxDb" id="67767-A0A0J7KFH0"/>
<dbReference type="AlphaFoldDB" id="A0A0J7KFH0"/>
<evidence type="ECO:0000313" key="1">
    <source>
        <dbReference type="EMBL" id="KMQ89032.1"/>
    </source>
</evidence>